<evidence type="ECO:0000313" key="2">
    <source>
        <dbReference type="Proteomes" id="UP000186895"/>
    </source>
</evidence>
<dbReference type="InterPro" id="IPR021732">
    <property type="entry name" value="DUF3301"/>
</dbReference>
<organism evidence="1 2">
    <name type="scientific">Marinobacterium stanieri</name>
    <dbReference type="NCBI Taxonomy" id="49186"/>
    <lineage>
        <taxon>Bacteria</taxon>
        <taxon>Pseudomonadati</taxon>
        <taxon>Pseudomonadota</taxon>
        <taxon>Gammaproteobacteria</taxon>
        <taxon>Oceanospirillales</taxon>
        <taxon>Oceanospirillaceae</taxon>
        <taxon>Marinobacterium</taxon>
    </lineage>
</organism>
<protein>
    <recommendedName>
        <fullName evidence="3">DUF3301 domain-containing protein</fullName>
    </recommendedName>
</protein>
<accession>A0A1N6PZB4</accession>
<keyword evidence="2" id="KW-1185">Reference proteome</keyword>
<dbReference type="EMBL" id="FTMN01000002">
    <property type="protein sequence ID" value="SIQ09658.1"/>
    <property type="molecule type" value="Genomic_DNA"/>
</dbReference>
<dbReference type="Pfam" id="PF11743">
    <property type="entry name" value="DUF3301"/>
    <property type="match status" value="1"/>
</dbReference>
<dbReference type="Proteomes" id="UP000186895">
    <property type="component" value="Unassembled WGS sequence"/>
</dbReference>
<gene>
    <name evidence="1" type="ORF">SAMN05421647_102139</name>
</gene>
<dbReference type="AlphaFoldDB" id="A0A1N6PZB4"/>
<name>A0A1N6PZB4_9GAMM</name>
<sequence length="107" mass="12802">MWLELADLFWLSLTAMVCYAWWNNLKRREFATRAVRQYCKREGVQLLDESIALEKIRLARDPDHGRVILVRQYQFYFTSTGDERYSGKVQMHGRRLQQIDLAPHRIG</sequence>
<evidence type="ECO:0008006" key="3">
    <source>
        <dbReference type="Google" id="ProtNLM"/>
    </source>
</evidence>
<proteinExistence type="predicted"/>
<dbReference type="eggNOG" id="ENOG5032ZC9">
    <property type="taxonomic scope" value="Bacteria"/>
</dbReference>
<reference evidence="1 2" key="1">
    <citation type="submission" date="2017-01" db="EMBL/GenBank/DDBJ databases">
        <authorList>
            <person name="Mah S.A."/>
            <person name="Swanson W.J."/>
            <person name="Moy G.W."/>
            <person name="Vacquier V.D."/>
        </authorList>
    </citation>
    <scope>NUCLEOTIDE SEQUENCE [LARGE SCALE GENOMIC DNA]</scope>
    <source>
        <strain evidence="1 2">DSM 7027</strain>
    </source>
</reference>
<dbReference type="RefSeq" id="WP_010324269.1">
    <property type="nucleotide sequence ID" value="NZ_FTMN01000002.1"/>
</dbReference>
<dbReference type="STRING" id="49186.SAMN05421647_102139"/>
<evidence type="ECO:0000313" key="1">
    <source>
        <dbReference type="EMBL" id="SIQ09658.1"/>
    </source>
</evidence>